<comment type="subcellular location">
    <subcellularLocation>
        <location evidence="1">Cell outer membrane</location>
        <topology evidence="1">Multi-pass membrane protein</topology>
    </subcellularLocation>
</comment>
<proteinExistence type="inferred from homology"/>
<keyword evidence="4" id="KW-1134">Transmembrane beta strand</keyword>
<dbReference type="Pfam" id="PF22461">
    <property type="entry name" value="SLBB_2"/>
    <property type="match status" value="1"/>
</dbReference>
<reference evidence="17 18" key="1">
    <citation type="submission" date="2020-08" db="EMBL/GenBank/DDBJ databases">
        <title>Genomic Encyclopedia of Type Strains, Phase IV (KMG-V): Genome sequencing to study the core and pangenomes of soil and plant-associated prokaryotes.</title>
        <authorList>
            <person name="Whitman W."/>
        </authorList>
    </citation>
    <scope>NUCLEOTIDE SEQUENCE [LARGE SCALE GENOMIC DNA]</scope>
    <source>
        <strain evidence="17 18">M8UP14</strain>
    </source>
</reference>
<feature type="domain" description="Polysaccharide export protein N-terminal" evidence="15">
    <location>
        <begin position="32"/>
        <end position="103"/>
    </location>
</feature>
<keyword evidence="18" id="KW-1185">Reference proteome</keyword>
<evidence type="ECO:0000256" key="4">
    <source>
        <dbReference type="ARBA" id="ARBA00022452"/>
    </source>
</evidence>
<evidence type="ECO:0000313" key="18">
    <source>
        <dbReference type="Proteomes" id="UP000540989"/>
    </source>
</evidence>
<dbReference type="GO" id="GO:0015288">
    <property type="term" value="F:porin activity"/>
    <property type="evidence" value="ECO:0007669"/>
    <property type="project" value="UniProtKB-KW"/>
</dbReference>
<evidence type="ECO:0000256" key="6">
    <source>
        <dbReference type="ARBA" id="ARBA00022692"/>
    </source>
</evidence>
<keyword evidence="11" id="KW-0472">Membrane</keyword>
<dbReference type="Pfam" id="PF02563">
    <property type="entry name" value="Poly_export"/>
    <property type="match status" value="1"/>
</dbReference>
<evidence type="ECO:0000256" key="7">
    <source>
        <dbReference type="ARBA" id="ARBA00022729"/>
    </source>
</evidence>
<comment type="similarity">
    <text evidence="2">Belongs to the BexD/CtrA/VexA family.</text>
</comment>
<keyword evidence="13" id="KW-0998">Cell outer membrane</keyword>
<evidence type="ECO:0000256" key="10">
    <source>
        <dbReference type="ARBA" id="ARBA00023114"/>
    </source>
</evidence>
<evidence type="ECO:0000256" key="5">
    <source>
        <dbReference type="ARBA" id="ARBA00022597"/>
    </source>
</evidence>
<evidence type="ECO:0000256" key="13">
    <source>
        <dbReference type="ARBA" id="ARBA00023237"/>
    </source>
</evidence>
<dbReference type="GO" id="GO:0046930">
    <property type="term" value="C:pore complex"/>
    <property type="evidence" value="ECO:0007669"/>
    <property type="project" value="UniProtKB-KW"/>
</dbReference>
<evidence type="ECO:0000259" key="16">
    <source>
        <dbReference type="Pfam" id="PF22461"/>
    </source>
</evidence>
<dbReference type="Proteomes" id="UP000540989">
    <property type="component" value="Unassembled WGS sequence"/>
</dbReference>
<evidence type="ECO:0000259" key="15">
    <source>
        <dbReference type="Pfam" id="PF02563"/>
    </source>
</evidence>
<keyword evidence="14" id="KW-0449">Lipoprotein</keyword>
<dbReference type="GO" id="GO:0009279">
    <property type="term" value="C:cell outer membrane"/>
    <property type="evidence" value="ECO:0007669"/>
    <property type="project" value="UniProtKB-SubCell"/>
</dbReference>
<evidence type="ECO:0000256" key="14">
    <source>
        <dbReference type="ARBA" id="ARBA00023288"/>
    </source>
</evidence>
<keyword evidence="5" id="KW-0762">Sugar transport</keyword>
<evidence type="ECO:0000256" key="9">
    <source>
        <dbReference type="ARBA" id="ARBA00023065"/>
    </source>
</evidence>
<keyword evidence="3" id="KW-0813">Transport</keyword>
<keyword evidence="10" id="KW-0626">Porin</keyword>
<evidence type="ECO:0000256" key="8">
    <source>
        <dbReference type="ARBA" id="ARBA00023047"/>
    </source>
</evidence>
<dbReference type="AlphaFoldDB" id="A0A7W7ZHD8"/>
<dbReference type="InterPro" id="IPR049712">
    <property type="entry name" value="Poly_export"/>
</dbReference>
<keyword evidence="8" id="KW-0625">Polysaccharide transport</keyword>
<gene>
    <name evidence="17" type="ORF">HDF16_004606</name>
</gene>
<evidence type="ECO:0000256" key="11">
    <source>
        <dbReference type="ARBA" id="ARBA00023136"/>
    </source>
</evidence>
<keyword evidence="6" id="KW-0812">Transmembrane</keyword>
<evidence type="ECO:0000256" key="12">
    <source>
        <dbReference type="ARBA" id="ARBA00023139"/>
    </source>
</evidence>
<dbReference type="PANTHER" id="PTHR33619:SF3">
    <property type="entry name" value="POLYSACCHARIDE EXPORT PROTEIN GFCE-RELATED"/>
    <property type="match status" value="1"/>
</dbReference>
<dbReference type="RefSeq" id="WP_184221782.1">
    <property type="nucleotide sequence ID" value="NZ_JACHIP010000007.1"/>
</dbReference>
<dbReference type="EMBL" id="JACHIP010000007">
    <property type="protein sequence ID" value="MBB5059877.1"/>
    <property type="molecule type" value="Genomic_DNA"/>
</dbReference>
<protein>
    <submittedName>
        <fullName evidence="17">Polysaccharide export outer membrane protein</fullName>
    </submittedName>
</protein>
<dbReference type="PANTHER" id="PTHR33619">
    <property type="entry name" value="POLYSACCHARIDE EXPORT PROTEIN GFCE-RELATED"/>
    <property type="match status" value="1"/>
</dbReference>
<evidence type="ECO:0000256" key="1">
    <source>
        <dbReference type="ARBA" id="ARBA00004571"/>
    </source>
</evidence>
<dbReference type="InterPro" id="IPR054765">
    <property type="entry name" value="SLBB_dom"/>
</dbReference>
<keyword evidence="9" id="KW-0406">Ion transport</keyword>
<accession>A0A7W7ZHD8</accession>
<organism evidence="17 18">
    <name type="scientific">Granulicella aggregans</name>
    <dbReference type="NCBI Taxonomy" id="474949"/>
    <lineage>
        <taxon>Bacteria</taxon>
        <taxon>Pseudomonadati</taxon>
        <taxon>Acidobacteriota</taxon>
        <taxon>Terriglobia</taxon>
        <taxon>Terriglobales</taxon>
        <taxon>Acidobacteriaceae</taxon>
        <taxon>Granulicella</taxon>
    </lineage>
</organism>
<sequence length="310" mass="32629">MASSALGQTSSPTQAQTAVVAAEFTNNADTNPIVAGDVISFHVYDEPDLDAFHVRVTDSGTVPLLLVGSVKISGMTPGEASIAIADAYMQKHMLRDAHVQVTVETNASTNATVIGYINGLSLTTGAAVPLTSPRPLLTVLAMAGGLSERASRTVTIQHRNPARPRESVYLPQDAARQLDNDPMVDPGDIIVVPRADTVYVLGNVGRPSPVTMNNEDGRLTLIQALTQAGGTLPTSGLRKVQLFRKQNGAYLAMPPINVGKIMKGKAADVPLKAEDAIWIPFSYSKNFLVNAPAITAAVSSAATSGVLYTR</sequence>
<keyword evidence="7" id="KW-0732">Signal</keyword>
<keyword evidence="12" id="KW-0564">Palmitate</keyword>
<evidence type="ECO:0000256" key="2">
    <source>
        <dbReference type="ARBA" id="ARBA00009450"/>
    </source>
</evidence>
<evidence type="ECO:0000256" key="3">
    <source>
        <dbReference type="ARBA" id="ARBA00022448"/>
    </source>
</evidence>
<name>A0A7W7ZHD8_9BACT</name>
<comment type="caution">
    <text evidence="17">The sequence shown here is derived from an EMBL/GenBank/DDBJ whole genome shotgun (WGS) entry which is preliminary data.</text>
</comment>
<feature type="domain" description="SLBB" evidence="16">
    <location>
        <begin position="198"/>
        <end position="278"/>
    </location>
</feature>
<dbReference type="InterPro" id="IPR003715">
    <property type="entry name" value="Poly_export_N"/>
</dbReference>
<dbReference type="Gene3D" id="3.30.1950.10">
    <property type="entry name" value="wza like domain"/>
    <property type="match status" value="1"/>
</dbReference>
<evidence type="ECO:0000313" key="17">
    <source>
        <dbReference type="EMBL" id="MBB5059877.1"/>
    </source>
</evidence>
<dbReference type="GO" id="GO:0015159">
    <property type="term" value="F:polysaccharide transmembrane transporter activity"/>
    <property type="evidence" value="ECO:0007669"/>
    <property type="project" value="InterPro"/>
</dbReference>
<dbReference type="Gene3D" id="3.10.560.10">
    <property type="entry name" value="Outer membrane lipoprotein wza domain like"/>
    <property type="match status" value="2"/>
</dbReference>
<dbReference type="GO" id="GO:0006811">
    <property type="term" value="P:monoatomic ion transport"/>
    <property type="evidence" value="ECO:0007669"/>
    <property type="project" value="UniProtKB-KW"/>
</dbReference>